<dbReference type="Proteomes" id="UP000678374">
    <property type="component" value="Unassembled WGS sequence"/>
</dbReference>
<dbReference type="GO" id="GO:0016747">
    <property type="term" value="F:acyltransferase activity, transferring groups other than amino-acyl groups"/>
    <property type="evidence" value="ECO:0007669"/>
    <property type="project" value="InterPro"/>
</dbReference>
<protein>
    <submittedName>
        <fullName evidence="2">N-acetyltransferase</fullName>
    </submittedName>
</protein>
<proteinExistence type="predicted"/>
<dbReference type="SUPFAM" id="SSF55729">
    <property type="entry name" value="Acyl-CoA N-acyltransferases (Nat)"/>
    <property type="match status" value="1"/>
</dbReference>
<dbReference type="InterPro" id="IPR016181">
    <property type="entry name" value="Acyl_CoA_acyltransferase"/>
</dbReference>
<evidence type="ECO:0000259" key="1">
    <source>
        <dbReference type="PROSITE" id="PS51186"/>
    </source>
</evidence>
<evidence type="ECO:0000313" key="3">
    <source>
        <dbReference type="Proteomes" id="UP000678374"/>
    </source>
</evidence>
<sequence length="230" mass="25839">MSDPVFPPPEPATPPEAHAPNFRWVPIRSLSERQRPRVLTHLLGLEPHDRYLRFGYAANDAQIGRYVDLLDFRRDEVFGIFNRRLELIAMAHLAFLPDVPGEQPMAEFGVSVSPQARGRGYGARLFDHAVLHSRNRHIETMVIHALSENTAMLRIARNAGATLEREGGEAEARLKLPSETVGSHFEELIEEQAAELDYGLKQGARHVDSLLGLIQEVKDGIGRVRRSTIE</sequence>
<dbReference type="Pfam" id="PF00583">
    <property type="entry name" value="Acetyltransf_1"/>
    <property type="match status" value="1"/>
</dbReference>
<dbReference type="PROSITE" id="PS51186">
    <property type="entry name" value="GNAT"/>
    <property type="match status" value="1"/>
</dbReference>
<comment type="caution">
    <text evidence="2">The sequence shown here is derived from an EMBL/GenBank/DDBJ whole genome shotgun (WGS) entry which is preliminary data.</text>
</comment>
<dbReference type="EMBL" id="JAGQDE010000002">
    <property type="protein sequence ID" value="MBQ0957980.1"/>
    <property type="molecule type" value="Genomic_DNA"/>
</dbReference>
<keyword evidence="3" id="KW-1185">Reference proteome</keyword>
<organism evidence="2 3">
    <name type="scientific">Ideonella aquatica</name>
    <dbReference type="NCBI Taxonomy" id="2824119"/>
    <lineage>
        <taxon>Bacteria</taxon>
        <taxon>Pseudomonadati</taxon>
        <taxon>Pseudomonadota</taxon>
        <taxon>Betaproteobacteria</taxon>
        <taxon>Burkholderiales</taxon>
        <taxon>Sphaerotilaceae</taxon>
        <taxon>Ideonella</taxon>
    </lineage>
</organism>
<dbReference type="CDD" id="cd04301">
    <property type="entry name" value="NAT_SF"/>
    <property type="match status" value="1"/>
</dbReference>
<gene>
    <name evidence="2" type="ORF">KAK06_03315</name>
</gene>
<reference evidence="2" key="1">
    <citation type="submission" date="2021-04" db="EMBL/GenBank/DDBJ databases">
        <title>The genome sequence of Ideonella sp. 4Y11.</title>
        <authorList>
            <person name="Liu Y."/>
        </authorList>
    </citation>
    <scope>NUCLEOTIDE SEQUENCE</scope>
    <source>
        <strain evidence="2">4Y11</strain>
    </source>
</reference>
<name>A0A940YD53_9BURK</name>
<dbReference type="Gene3D" id="3.40.630.30">
    <property type="match status" value="1"/>
</dbReference>
<dbReference type="InterPro" id="IPR000182">
    <property type="entry name" value="GNAT_dom"/>
</dbReference>
<accession>A0A940YD53</accession>
<evidence type="ECO:0000313" key="2">
    <source>
        <dbReference type="EMBL" id="MBQ0957980.1"/>
    </source>
</evidence>
<feature type="domain" description="N-acetyltransferase" evidence="1">
    <location>
        <begin position="25"/>
        <end position="195"/>
    </location>
</feature>
<dbReference type="RefSeq" id="WP_210800380.1">
    <property type="nucleotide sequence ID" value="NZ_JAGQDE010000002.1"/>
</dbReference>
<dbReference type="AlphaFoldDB" id="A0A940YD53"/>